<reference key="2">
    <citation type="submission" date="2011-04" db="EMBL/GenBank/DDBJ databases">
        <title>Complete sequence of chromosome of Haliscomenobacter hydrossis DSM 1100.</title>
        <authorList>
            <consortium name="US DOE Joint Genome Institute (JGI-PGF)"/>
            <person name="Lucas S."/>
            <person name="Han J."/>
            <person name="Lapidus A."/>
            <person name="Bruce D."/>
            <person name="Goodwin L."/>
            <person name="Pitluck S."/>
            <person name="Peters L."/>
            <person name="Kyrpides N."/>
            <person name="Mavromatis K."/>
            <person name="Ivanova N."/>
            <person name="Ovchinnikova G."/>
            <person name="Pagani I."/>
            <person name="Daligault H."/>
            <person name="Detter J.C."/>
            <person name="Han C."/>
            <person name="Land M."/>
            <person name="Hauser L."/>
            <person name="Markowitz V."/>
            <person name="Cheng J.-F."/>
            <person name="Hugenholtz P."/>
            <person name="Woyke T."/>
            <person name="Wu D."/>
            <person name="Verbarg S."/>
            <person name="Frueling A."/>
            <person name="Brambilla E."/>
            <person name="Klenk H.-P."/>
            <person name="Eisen J.A."/>
        </authorList>
    </citation>
    <scope>NUCLEOTIDE SEQUENCE</scope>
    <source>
        <strain>DSM 1100</strain>
    </source>
</reference>
<dbReference type="InterPro" id="IPR013783">
    <property type="entry name" value="Ig-like_fold"/>
</dbReference>
<dbReference type="InterPro" id="IPR016032">
    <property type="entry name" value="Sig_transdc_resp-reg_C-effctor"/>
</dbReference>
<dbReference type="GO" id="GO:0003677">
    <property type="term" value="F:DNA binding"/>
    <property type="evidence" value="ECO:0007669"/>
    <property type="project" value="InterPro"/>
</dbReference>
<dbReference type="SUPFAM" id="SSF69322">
    <property type="entry name" value="Tricorn protease domain 2"/>
    <property type="match status" value="1"/>
</dbReference>
<gene>
    <name evidence="4" type="ordered locus">Halhy_1115</name>
</gene>
<reference evidence="4 5" key="1">
    <citation type="journal article" date="2011" name="Stand. Genomic Sci.">
        <title>Complete genome sequence of Haliscomenobacter hydrossis type strain (O).</title>
        <authorList>
            <consortium name="US DOE Joint Genome Institute (JGI-PGF)"/>
            <person name="Daligault H."/>
            <person name="Lapidus A."/>
            <person name="Zeytun A."/>
            <person name="Nolan M."/>
            <person name="Lucas S."/>
            <person name="Del Rio T.G."/>
            <person name="Tice H."/>
            <person name="Cheng J.F."/>
            <person name="Tapia R."/>
            <person name="Han C."/>
            <person name="Goodwin L."/>
            <person name="Pitluck S."/>
            <person name="Liolios K."/>
            <person name="Pagani I."/>
            <person name="Ivanova N."/>
            <person name="Huntemann M."/>
            <person name="Mavromatis K."/>
            <person name="Mikhailova N."/>
            <person name="Pati A."/>
            <person name="Chen A."/>
            <person name="Palaniappan K."/>
            <person name="Land M."/>
            <person name="Hauser L."/>
            <person name="Brambilla E.M."/>
            <person name="Rohde M."/>
            <person name="Verbarg S."/>
            <person name="Goker M."/>
            <person name="Bristow J."/>
            <person name="Eisen J.A."/>
            <person name="Markowitz V."/>
            <person name="Hugenholtz P."/>
            <person name="Kyrpides N.C."/>
            <person name="Klenk H.P."/>
            <person name="Woyke T."/>
        </authorList>
    </citation>
    <scope>NUCLEOTIDE SEQUENCE [LARGE SCALE GENOMIC DNA]</scope>
    <source>
        <strain evidence="5">ATCC 27775 / DSM 1100 / LMG 10767 / O</strain>
    </source>
</reference>
<keyword evidence="2" id="KW-0732">Signal</keyword>
<dbReference type="GO" id="GO:0006355">
    <property type="term" value="P:regulation of DNA-templated transcription"/>
    <property type="evidence" value="ECO:0007669"/>
    <property type="project" value="InterPro"/>
</dbReference>
<keyword evidence="1" id="KW-0812">Transmembrane</keyword>
<dbReference type="eggNOG" id="COG2197">
    <property type="taxonomic scope" value="Bacteria"/>
</dbReference>
<dbReference type="InterPro" id="IPR015943">
    <property type="entry name" value="WD40/YVTN_repeat-like_dom_sf"/>
</dbReference>
<evidence type="ECO:0000313" key="4">
    <source>
        <dbReference type="EMBL" id="AEE49013.1"/>
    </source>
</evidence>
<dbReference type="Gene3D" id="1.10.10.10">
    <property type="entry name" value="Winged helix-like DNA-binding domain superfamily/Winged helix DNA-binding domain"/>
    <property type="match status" value="1"/>
</dbReference>
<feature type="domain" description="HTH luxR-type" evidence="3">
    <location>
        <begin position="857"/>
        <end position="914"/>
    </location>
</feature>
<dbReference type="Proteomes" id="UP000008461">
    <property type="component" value="Chromosome"/>
</dbReference>
<dbReference type="STRING" id="760192.Halhy_1115"/>
<dbReference type="SUPFAM" id="SSF46894">
    <property type="entry name" value="C-terminal effector domain of the bipartite response regulators"/>
    <property type="match status" value="1"/>
</dbReference>
<dbReference type="InterPro" id="IPR036388">
    <property type="entry name" value="WH-like_DNA-bd_sf"/>
</dbReference>
<evidence type="ECO:0000259" key="3">
    <source>
        <dbReference type="SMART" id="SM00421"/>
    </source>
</evidence>
<sequence>MDNKLVAFVFFLIFSSQIWAADTPLILNFQKAQYQADDQNWSITQDPRGIVYMGNTKGLLEYDGANWELHPLPNGQTARAVAADQKGRIYCGSYGEFGYWQRDLLGNLYYTSLSKNLPREEIRKEEFWHILVSKRGVFFQSFGVMYRYDGQKVQRVPAFFPFMFLREINGRLLLPAIRGPIYELSSDNKVTELPGSAYFAEHTITAILADPGGLLVGTSHNGIFQQKGDKFVPWEHPVNAELKRHQLNKAIRLRDGRLALGTILNGVFIIKDQQIQYHLNKNNGLQNNTTLALFEDQDQNLWTGLDKGLDLAALHDPMLYYTDREGIIGAVYSAAIHANRLYIGSNQGVFFRSWPLKKDEAYQLLPGSQGQVWQLAVFDRQLLCGHNEGTFVIEGNQIRRISSVTGGWCFRSIPGQPDYLLQGTYTGMVVFRRDQKGQWAFSHQIEGLKEPLQKLVYASPNHWWAVNPYESIYHLTLDPALKKIVKIDTINTDDGLPGNFNLDVNIKNRQVWIWSKGKQFLYQAPKKRCVPAPLQGEVQPKLSLSTNGEVFEIFPQQVRIKQGQKVKALIKTAVATHYDPIVSLQKGTYLLCLDNGYALLDDIGLLRKAEESTLRVKSIASFNPRNRKKIYLQDGVYHFPAGTNQLRFTFSLNTFTRGKLFRYRLNGVQNQWSEWSRVAEREFSNLSPGYYTLELQSDLDEKISTCTFVIAPHWYQSSWMYLLYFLILASLYGLLHQMHQKRLKFQRRKLLLEKERELHQQRIQTRNVQLQNDVLNKSKELASSTFHLIRKNEALLQIREELMRFKAESGDRPAAKYYQKMLRLVDEHLGNEQDWQVFEDNFNQVHDEFFKKLKSLFPSITPGDLRLAAYLRMNLSSKEIAPLLHLSIRGIENKRYRLRRKLELEGDDNLVEYLMNL</sequence>
<proteinExistence type="predicted"/>
<feature type="signal peptide" evidence="2">
    <location>
        <begin position="1"/>
        <end position="20"/>
    </location>
</feature>
<dbReference type="eggNOG" id="COG3292">
    <property type="taxonomic scope" value="Bacteria"/>
</dbReference>
<dbReference type="OrthoDB" id="9806995at2"/>
<keyword evidence="5" id="KW-1185">Reference proteome</keyword>
<keyword evidence="1" id="KW-1133">Transmembrane helix</keyword>
<organism evidence="4 5">
    <name type="scientific">Haliscomenobacter hydrossis (strain ATCC 27775 / DSM 1100 / LMG 10767 / O)</name>
    <dbReference type="NCBI Taxonomy" id="760192"/>
    <lineage>
        <taxon>Bacteria</taxon>
        <taxon>Pseudomonadati</taxon>
        <taxon>Bacteroidota</taxon>
        <taxon>Saprospiria</taxon>
        <taxon>Saprospirales</taxon>
        <taxon>Haliscomenobacteraceae</taxon>
        <taxon>Haliscomenobacter</taxon>
    </lineage>
</organism>
<name>F4KRM4_HALH1</name>
<evidence type="ECO:0000313" key="5">
    <source>
        <dbReference type="Proteomes" id="UP000008461"/>
    </source>
</evidence>
<dbReference type="KEGG" id="hhy:Halhy_1115"/>
<evidence type="ECO:0000256" key="1">
    <source>
        <dbReference type="SAM" id="Phobius"/>
    </source>
</evidence>
<feature type="chain" id="PRO_5003310243" evidence="2">
    <location>
        <begin position="21"/>
        <end position="917"/>
    </location>
</feature>
<keyword evidence="1" id="KW-0472">Membrane</keyword>
<dbReference type="InterPro" id="IPR000792">
    <property type="entry name" value="Tscrpt_reg_LuxR_C"/>
</dbReference>
<evidence type="ECO:0000256" key="2">
    <source>
        <dbReference type="SAM" id="SignalP"/>
    </source>
</evidence>
<protein>
    <submittedName>
        <fullName evidence="4">Two component regulator three Y domain-containing protein</fullName>
    </submittedName>
</protein>
<dbReference type="HOGENOM" id="CLU_013623_0_0_10"/>
<accession>F4KRM4</accession>
<dbReference type="Gene3D" id="2.60.40.10">
    <property type="entry name" value="Immunoglobulins"/>
    <property type="match status" value="1"/>
</dbReference>
<dbReference type="AlphaFoldDB" id="F4KRM4"/>
<dbReference type="EMBL" id="CP002691">
    <property type="protein sequence ID" value="AEE49013.1"/>
    <property type="molecule type" value="Genomic_DNA"/>
</dbReference>
<dbReference type="Gene3D" id="2.130.10.10">
    <property type="entry name" value="YVTN repeat-like/Quinoprotein amine dehydrogenase"/>
    <property type="match status" value="2"/>
</dbReference>
<dbReference type="RefSeq" id="WP_013763568.1">
    <property type="nucleotide sequence ID" value="NC_015510.1"/>
</dbReference>
<dbReference type="SMART" id="SM00421">
    <property type="entry name" value="HTH_LUXR"/>
    <property type="match status" value="1"/>
</dbReference>
<feature type="transmembrane region" description="Helical" evidence="1">
    <location>
        <begin position="718"/>
        <end position="735"/>
    </location>
</feature>